<proteinExistence type="predicted"/>
<feature type="non-terminal residue" evidence="1">
    <location>
        <position position="1"/>
    </location>
</feature>
<dbReference type="AlphaFoldDB" id="A0A0B6ZKE2"/>
<evidence type="ECO:0000313" key="1">
    <source>
        <dbReference type="EMBL" id="CEK68225.1"/>
    </source>
</evidence>
<accession>A0A0B6ZKE2</accession>
<organism evidence="1">
    <name type="scientific">Arion vulgaris</name>
    <dbReference type="NCBI Taxonomy" id="1028688"/>
    <lineage>
        <taxon>Eukaryota</taxon>
        <taxon>Metazoa</taxon>
        <taxon>Spiralia</taxon>
        <taxon>Lophotrochozoa</taxon>
        <taxon>Mollusca</taxon>
        <taxon>Gastropoda</taxon>
        <taxon>Heterobranchia</taxon>
        <taxon>Euthyneura</taxon>
        <taxon>Panpulmonata</taxon>
        <taxon>Eupulmonata</taxon>
        <taxon>Stylommatophora</taxon>
        <taxon>Helicina</taxon>
        <taxon>Arionoidea</taxon>
        <taxon>Arionidae</taxon>
        <taxon>Arion</taxon>
    </lineage>
</organism>
<protein>
    <submittedName>
        <fullName evidence="1">Uncharacterized protein</fullName>
    </submittedName>
</protein>
<name>A0A0B6ZKE2_9EUPU</name>
<dbReference type="EMBL" id="HACG01021360">
    <property type="protein sequence ID" value="CEK68225.1"/>
    <property type="molecule type" value="Transcribed_RNA"/>
</dbReference>
<gene>
    <name evidence="1" type="primary">ORF65574</name>
</gene>
<reference evidence="1" key="1">
    <citation type="submission" date="2014-12" db="EMBL/GenBank/DDBJ databases">
        <title>Insight into the proteome of Arion vulgaris.</title>
        <authorList>
            <person name="Aradska J."/>
            <person name="Bulat T."/>
            <person name="Smidak R."/>
            <person name="Sarate P."/>
            <person name="Gangsoo J."/>
            <person name="Sialana F."/>
            <person name="Bilban M."/>
            <person name="Lubec G."/>
        </authorList>
    </citation>
    <scope>NUCLEOTIDE SEQUENCE</scope>
    <source>
        <tissue evidence="1">Skin</tissue>
    </source>
</reference>
<sequence>KNERKEEELHYWLTIHNSFSGGCMKVLSGDVSDKFSKYVVIKEYIRTENIQHTGINIINEEVK</sequence>